<dbReference type="GO" id="GO:0015087">
    <property type="term" value="F:cobalt ion transmembrane transporter activity"/>
    <property type="evidence" value="ECO:0007669"/>
    <property type="project" value="TreeGrafter"/>
</dbReference>
<dbReference type="SUPFAM" id="SSF143865">
    <property type="entry name" value="CorA soluble domain-like"/>
    <property type="match status" value="1"/>
</dbReference>
<feature type="transmembrane region" description="Helical" evidence="8">
    <location>
        <begin position="283"/>
        <end position="303"/>
    </location>
</feature>
<evidence type="ECO:0000256" key="5">
    <source>
        <dbReference type="ARBA" id="ARBA00022692"/>
    </source>
</evidence>
<dbReference type="SUPFAM" id="SSF144083">
    <property type="entry name" value="Magnesium transport protein CorA, transmembrane region"/>
    <property type="match status" value="1"/>
</dbReference>
<evidence type="ECO:0000313" key="9">
    <source>
        <dbReference type="EMBL" id="PIP58306.1"/>
    </source>
</evidence>
<organism evidence="9 10">
    <name type="scientific">Candidatus Vogelbacteria bacterium CG22_combo_CG10-13_8_21_14_all_37_9</name>
    <dbReference type="NCBI Taxonomy" id="1975046"/>
    <lineage>
        <taxon>Bacteria</taxon>
        <taxon>Candidatus Vogeliibacteriota</taxon>
    </lineage>
</organism>
<dbReference type="GO" id="GO:0005886">
    <property type="term" value="C:plasma membrane"/>
    <property type="evidence" value="ECO:0007669"/>
    <property type="project" value="UniProtKB-SubCell"/>
</dbReference>
<comment type="similarity">
    <text evidence="2">Belongs to the CorA metal ion transporter (MIT) (TC 1.A.35) family.</text>
</comment>
<comment type="caution">
    <text evidence="9">The sequence shown here is derived from an EMBL/GenBank/DDBJ whole genome shotgun (WGS) entry which is preliminary data.</text>
</comment>
<dbReference type="InterPro" id="IPR045861">
    <property type="entry name" value="CorA_cytoplasmic_dom"/>
</dbReference>
<dbReference type="Proteomes" id="UP000229334">
    <property type="component" value="Unassembled WGS sequence"/>
</dbReference>
<dbReference type="PANTHER" id="PTHR46494">
    <property type="entry name" value="CORA FAMILY METAL ION TRANSPORTER (EUROFUNG)"/>
    <property type="match status" value="1"/>
</dbReference>
<keyword evidence="3" id="KW-0813">Transport</keyword>
<keyword evidence="7 8" id="KW-0472">Membrane</keyword>
<dbReference type="GO" id="GO:0000287">
    <property type="term" value="F:magnesium ion binding"/>
    <property type="evidence" value="ECO:0007669"/>
    <property type="project" value="TreeGrafter"/>
</dbReference>
<evidence type="ECO:0000256" key="6">
    <source>
        <dbReference type="ARBA" id="ARBA00022989"/>
    </source>
</evidence>
<sequence length="309" mass="36104">MIRQIKYKTVTWIDMESPSRSELDEVVKNYDVHPLVVHELVIPSQRSKVDPYDDFMYLILHFPSSHFFGNGENRKETYEVDFVLGKNFLITVHYEPIQELEEFAKVFESNSALNKKKNELHAGLVFFYLIQQLYQSLEPGLDSLNHSLKRVEQKIFTGHEAEMVETISNINRQLLDFKWALKYHREVLSSLDIAGRDFFGEKFGYYLRAIIGEYEKTWNYLESHRETFNELRQTNESMLSIKTNNIMKAIAIIAMVFLPSTLIGTIFGMSGLDSNMPIIKSPYGFYIAVTLMALAAFSTFIWIKFKKWL</sequence>
<evidence type="ECO:0000256" key="1">
    <source>
        <dbReference type="ARBA" id="ARBA00004651"/>
    </source>
</evidence>
<dbReference type="Gene3D" id="1.20.58.340">
    <property type="entry name" value="Magnesium transport protein CorA, transmembrane region"/>
    <property type="match status" value="2"/>
</dbReference>
<accession>A0A2H0BKV1</accession>
<comment type="subcellular location">
    <subcellularLocation>
        <location evidence="1">Cell membrane</location>
        <topology evidence="1">Multi-pass membrane protein</topology>
    </subcellularLocation>
</comment>
<name>A0A2H0BKV1_9BACT</name>
<reference evidence="9 10" key="1">
    <citation type="submission" date="2017-09" db="EMBL/GenBank/DDBJ databases">
        <title>Depth-based differentiation of microbial function through sediment-hosted aquifers and enrichment of novel symbionts in the deep terrestrial subsurface.</title>
        <authorList>
            <person name="Probst A.J."/>
            <person name="Ladd B."/>
            <person name="Jarett J.K."/>
            <person name="Geller-Mcgrath D.E."/>
            <person name="Sieber C.M."/>
            <person name="Emerson J.B."/>
            <person name="Anantharaman K."/>
            <person name="Thomas B.C."/>
            <person name="Malmstrom R."/>
            <person name="Stieglmeier M."/>
            <person name="Klingl A."/>
            <person name="Woyke T."/>
            <person name="Ryan C.M."/>
            <person name="Banfield J.F."/>
        </authorList>
    </citation>
    <scope>NUCLEOTIDE SEQUENCE [LARGE SCALE GENOMIC DNA]</scope>
    <source>
        <strain evidence="9">CG22_combo_CG10-13_8_21_14_all_37_9</strain>
    </source>
</reference>
<dbReference type="CDD" id="cd12822">
    <property type="entry name" value="TmCorA-like"/>
    <property type="match status" value="1"/>
</dbReference>
<dbReference type="PANTHER" id="PTHR46494:SF1">
    <property type="entry name" value="CORA FAMILY METAL ION TRANSPORTER (EUROFUNG)"/>
    <property type="match status" value="1"/>
</dbReference>
<dbReference type="Gene3D" id="3.30.460.20">
    <property type="entry name" value="CorA soluble domain-like"/>
    <property type="match status" value="1"/>
</dbReference>
<dbReference type="AlphaFoldDB" id="A0A2H0BKV1"/>
<dbReference type="GO" id="GO:0050897">
    <property type="term" value="F:cobalt ion binding"/>
    <property type="evidence" value="ECO:0007669"/>
    <property type="project" value="TreeGrafter"/>
</dbReference>
<dbReference type="InterPro" id="IPR002523">
    <property type="entry name" value="MgTranspt_CorA/ZnTranspt_ZntB"/>
</dbReference>
<protein>
    <recommendedName>
        <fullName evidence="11">Magnesium transporter</fullName>
    </recommendedName>
</protein>
<evidence type="ECO:0000256" key="8">
    <source>
        <dbReference type="SAM" id="Phobius"/>
    </source>
</evidence>
<keyword evidence="5 8" id="KW-0812">Transmembrane</keyword>
<evidence type="ECO:0000256" key="4">
    <source>
        <dbReference type="ARBA" id="ARBA00022475"/>
    </source>
</evidence>
<proteinExistence type="inferred from homology"/>
<gene>
    <name evidence="9" type="ORF">COX02_00990</name>
</gene>
<evidence type="ECO:0000256" key="7">
    <source>
        <dbReference type="ARBA" id="ARBA00023136"/>
    </source>
</evidence>
<dbReference type="Pfam" id="PF01544">
    <property type="entry name" value="CorA"/>
    <property type="match status" value="1"/>
</dbReference>
<evidence type="ECO:0008006" key="11">
    <source>
        <dbReference type="Google" id="ProtNLM"/>
    </source>
</evidence>
<feature type="transmembrane region" description="Helical" evidence="8">
    <location>
        <begin position="249"/>
        <end position="271"/>
    </location>
</feature>
<dbReference type="InterPro" id="IPR045863">
    <property type="entry name" value="CorA_TM1_TM2"/>
</dbReference>
<evidence type="ECO:0000313" key="10">
    <source>
        <dbReference type="Proteomes" id="UP000229334"/>
    </source>
</evidence>
<dbReference type="EMBL" id="PCSX01000017">
    <property type="protein sequence ID" value="PIP58306.1"/>
    <property type="molecule type" value="Genomic_DNA"/>
</dbReference>
<evidence type="ECO:0000256" key="3">
    <source>
        <dbReference type="ARBA" id="ARBA00022448"/>
    </source>
</evidence>
<keyword evidence="4" id="KW-1003">Cell membrane</keyword>
<dbReference type="GO" id="GO:0015095">
    <property type="term" value="F:magnesium ion transmembrane transporter activity"/>
    <property type="evidence" value="ECO:0007669"/>
    <property type="project" value="TreeGrafter"/>
</dbReference>
<keyword evidence="6 8" id="KW-1133">Transmembrane helix</keyword>
<evidence type="ECO:0000256" key="2">
    <source>
        <dbReference type="ARBA" id="ARBA00009765"/>
    </source>
</evidence>